<dbReference type="AlphaFoldDB" id="A0A1Z5HR32"/>
<name>A0A1Z5HR32_9FIRM</name>
<dbReference type="Pfam" id="PF00348">
    <property type="entry name" value="polyprenyl_synt"/>
    <property type="match status" value="1"/>
</dbReference>
<dbReference type="InterPro" id="IPR000092">
    <property type="entry name" value="Polyprenyl_synt"/>
</dbReference>
<dbReference type="InterPro" id="IPR008949">
    <property type="entry name" value="Isoprenoid_synthase_dom_sf"/>
</dbReference>
<evidence type="ECO:0000313" key="1">
    <source>
        <dbReference type="EMBL" id="GAW91888.1"/>
    </source>
</evidence>
<dbReference type="Gene3D" id="1.10.600.10">
    <property type="entry name" value="Farnesyl Diphosphate Synthase"/>
    <property type="match status" value="1"/>
</dbReference>
<sequence length="232" mass="26389">MVEQELEKEMSLRTGHINQFVSLDLDTLDKYFCPSLVLLSGRLFGCRSRRLVSLACVVQFIHLATLVHNQAGKKPAFPVLVGDYLYSKFFHYLSRHDSLAMLAPLSKVICDIHEAGITRYQLEKTGQVDMRAYIPVVQREWGRLAEQACSIGGKVAGAGEEEEARLRELGFNLGVAWGIQRLGLEEKLVTKHLSRAKEVLFLLPDRKEREYFLELINLLQVKPEEIHKILAV</sequence>
<dbReference type="GO" id="GO:0004659">
    <property type="term" value="F:prenyltransferase activity"/>
    <property type="evidence" value="ECO:0007669"/>
    <property type="project" value="InterPro"/>
</dbReference>
<keyword evidence="2" id="KW-1185">Reference proteome</keyword>
<organism evidence="1 2">
    <name type="scientific">Calderihabitans maritimus</name>
    <dbReference type="NCBI Taxonomy" id="1246530"/>
    <lineage>
        <taxon>Bacteria</taxon>
        <taxon>Bacillati</taxon>
        <taxon>Bacillota</taxon>
        <taxon>Clostridia</taxon>
        <taxon>Neomoorellales</taxon>
        <taxon>Calderihabitantaceae</taxon>
        <taxon>Calderihabitans</taxon>
    </lineage>
</organism>
<dbReference type="EMBL" id="BDGJ01000036">
    <property type="protein sequence ID" value="GAW91888.1"/>
    <property type="molecule type" value="Genomic_DNA"/>
</dbReference>
<reference evidence="2" key="1">
    <citation type="journal article" date="2017" name="Appl. Environ. Microbiol.">
        <title>Genomic analysis of Calderihabitans maritimus KKC1, a thermophilic hydrogenogenic carboxydotrophic bacterium isolated from marine sediment.</title>
        <authorList>
            <person name="Omae K."/>
            <person name="Yoneda Y."/>
            <person name="Fukuyama Y."/>
            <person name="Yoshida T."/>
            <person name="Sako Y."/>
        </authorList>
    </citation>
    <scope>NUCLEOTIDE SEQUENCE [LARGE SCALE GENOMIC DNA]</scope>
    <source>
        <strain evidence="2">KKC1</strain>
    </source>
</reference>
<proteinExistence type="predicted"/>
<dbReference type="Proteomes" id="UP000197032">
    <property type="component" value="Unassembled WGS sequence"/>
</dbReference>
<comment type="caution">
    <text evidence="1">The sequence shown here is derived from an EMBL/GenBank/DDBJ whole genome shotgun (WGS) entry which is preliminary data.</text>
</comment>
<dbReference type="GO" id="GO:0008299">
    <property type="term" value="P:isoprenoid biosynthetic process"/>
    <property type="evidence" value="ECO:0007669"/>
    <property type="project" value="InterPro"/>
</dbReference>
<gene>
    <name evidence="1" type="ORF">KKC1_10490</name>
</gene>
<accession>A0A1Z5HR32</accession>
<evidence type="ECO:0000313" key="2">
    <source>
        <dbReference type="Proteomes" id="UP000197032"/>
    </source>
</evidence>
<protein>
    <submittedName>
        <fullName evidence="1">Geranylgeranyl pyrophosphate synthase</fullName>
    </submittedName>
</protein>
<dbReference type="SUPFAM" id="SSF48576">
    <property type="entry name" value="Terpenoid synthases"/>
    <property type="match status" value="1"/>
</dbReference>